<dbReference type="GO" id="GO:0003677">
    <property type="term" value="F:DNA binding"/>
    <property type="evidence" value="ECO:0007669"/>
    <property type="project" value="UniProtKB-KW"/>
</dbReference>
<sequence length="117" mass="13612">MRIGEFARRAGVSTSAIRFYEKRGVFPPAPREANGYRSYSEDDLRVIHLIDQARKLGFSISDVERFMRRSPEERRDKARLLPQIDSKLVILNQHLAEVRRQRAALILFRKQIADSGE</sequence>
<dbReference type="OrthoDB" id="9802944at2"/>
<organism evidence="5 6">
    <name type="scientific">Qipengyuania algicida</name>
    <dbReference type="NCBI Taxonomy" id="1836209"/>
    <lineage>
        <taxon>Bacteria</taxon>
        <taxon>Pseudomonadati</taxon>
        <taxon>Pseudomonadota</taxon>
        <taxon>Alphaproteobacteria</taxon>
        <taxon>Sphingomonadales</taxon>
        <taxon>Erythrobacteraceae</taxon>
        <taxon>Qipengyuania</taxon>
    </lineage>
</organism>
<name>A0A845AL74_9SPHN</name>
<evidence type="ECO:0000256" key="3">
    <source>
        <dbReference type="ARBA" id="ARBA00023163"/>
    </source>
</evidence>
<dbReference type="EMBL" id="WTYA01000010">
    <property type="protein sequence ID" value="MXP29631.1"/>
    <property type="molecule type" value="Genomic_DNA"/>
</dbReference>
<keyword evidence="3" id="KW-0804">Transcription</keyword>
<accession>A0A845AL74</accession>
<gene>
    <name evidence="5" type="ORF">GRI58_12470</name>
</gene>
<evidence type="ECO:0000256" key="1">
    <source>
        <dbReference type="ARBA" id="ARBA00023015"/>
    </source>
</evidence>
<dbReference type="InterPro" id="IPR000551">
    <property type="entry name" value="MerR-type_HTH_dom"/>
</dbReference>
<reference evidence="5 6" key="1">
    <citation type="submission" date="2019-12" db="EMBL/GenBank/DDBJ databases">
        <title>Genomic-based taxomic classification of the family Erythrobacteraceae.</title>
        <authorList>
            <person name="Xu L."/>
        </authorList>
    </citation>
    <scope>NUCLEOTIDE SEQUENCE [LARGE SCALE GENOMIC DNA]</scope>
    <source>
        <strain evidence="5 6">KEMB 9005-328</strain>
    </source>
</reference>
<dbReference type="PANTHER" id="PTHR30204">
    <property type="entry name" value="REDOX-CYCLING DRUG-SENSING TRANSCRIPTIONAL ACTIVATOR SOXR"/>
    <property type="match status" value="1"/>
</dbReference>
<evidence type="ECO:0000313" key="5">
    <source>
        <dbReference type="EMBL" id="MXP29631.1"/>
    </source>
</evidence>
<keyword evidence="2" id="KW-0238">DNA-binding</keyword>
<dbReference type="AlphaFoldDB" id="A0A845AL74"/>
<dbReference type="InterPro" id="IPR009061">
    <property type="entry name" value="DNA-bd_dom_put_sf"/>
</dbReference>
<dbReference type="PROSITE" id="PS00552">
    <property type="entry name" value="HTH_MERR_1"/>
    <property type="match status" value="1"/>
</dbReference>
<keyword evidence="6" id="KW-1185">Reference proteome</keyword>
<proteinExistence type="predicted"/>
<dbReference type="PRINTS" id="PR00040">
    <property type="entry name" value="HTHMERR"/>
</dbReference>
<dbReference type="Pfam" id="PF13411">
    <property type="entry name" value="MerR_1"/>
    <property type="match status" value="1"/>
</dbReference>
<dbReference type="Proteomes" id="UP000439780">
    <property type="component" value="Unassembled WGS sequence"/>
</dbReference>
<evidence type="ECO:0000313" key="6">
    <source>
        <dbReference type="Proteomes" id="UP000439780"/>
    </source>
</evidence>
<evidence type="ECO:0000256" key="2">
    <source>
        <dbReference type="ARBA" id="ARBA00023125"/>
    </source>
</evidence>
<protein>
    <submittedName>
        <fullName evidence="5">MerR family transcriptional regulator</fullName>
    </submittedName>
</protein>
<dbReference type="Gene3D" id="1.10.1660.10">
    <property type="match status" value="1"/>
</dbReference>
<feature type="domain" description="HTH merR-type" evidence="4">
    <location>
        <begin position="1"/>
        <end position="69"/>
    </location>
</feature>
<dbReference type="GO" id="GO:0003700">
    <property type="term" value="F:DNA-binding transcription factor activity"/>
    <property type="evidence" value="ECO:0007669"/>
    <property type="project" value="InterPro"/>
</dbReference>
<keyword evidence="1" id="KW-0805">Transcription regulation</keyword>
<comment type="caution">
    <text evidence="5">The sequence shown here is derived from an EMBL/GenBank/DDBJ whole genome shotgun (WGS) entry which is preliminary data.</text>
</comment>
<dbReference type="InterPro" id="IPR047057">
    <property type="entry name" value="MerR_fam"/>
</dbReference>
<dbReference type="PROSITE" id="PS50937">
    <property type="entry name" value="HTH_MERR_2"/>
    <property type="match status" value="1"/>
</dbReference>
<dbReference type="SUPFAM" id="SSF46955">
    <property type="entry name" value="Putative DNA-binding domain"/>
    <property type="match status" value="1"/>
</dbReference>
<dbReference type="PANTHER" id="PTHR30204:SF94">
    <property type="entry name" value="HEAVY METAL-DEPENDENT TRANSCRIPTIONAL REGULATOR HI_0293-RELATED"/>
    <property type="match status" value="1"/>
</dbReference>
<dbReference type="RefSeq" id="WP_160753934.1">
    <property type="nucleotide sequence ID" value="NZ_WTYA01000010.1"/>
</dbReference>
<evidence type="ECO:0000259" key="4">
    <source>
        <dbReference type="PROSITE" id="PS50937"/>
    </source>
</evidence>
<dbReference type="SMART" id="SM00422">
    <property type="entry name" value="HTH_MERR"/>
    <property type="match status" value="1"/>
</dbReference>